<sequence length="184" mass="21001">MSPLNFHHLKRTQRCRFKTIKTKQTYSVEFREQALAKALQRGNRSVGAVAAELNMNVLTLRKWIRVSNAASRNPGPSDARRPQDWSLEERLLALQQSHGLDEEALNAWCRERGLFVHHLAQWRAQFCSGDTVSPRANAPEVRDLKQANAQLQRELKRKDKALAEAAALLVLSKKYQALFGDEDE</sequence>
<dbReference type="AlphaFoldDB" id="A0A158JES2"/>
<keyword evidence="3" id="KW-1185">Reference proteome</keyword>
<reference evidence="2" key="1">
    <citation type="submission" date="2016-01" db="EMBL/GenBank/DDBJ databases">
        <authorList>
            <person name="Peeters C."/>
        </authorList>
    </citation>
    <scope>NUCLEOTIDE SEQUENCE [LARGE SCALE GENOMIC DNA]</scope>
    <source>
        <strain evidence="2">LMG 22934</strain>
    </source>
</reference>
<dbReference type="GO" id="GO:0003677">
    <property type="term" value="F:DNA binding"/>
    <property type="evidence" value="ECO:0007669"/>
    <property type="project" value="InterPro"/>
</dbReference>
<dbReference type="InterPro" id="IPR009057">
    <property type="entry name" value="Homeodomain-like_sf"/>
</dbReference>
<dbReference type="InterPro" id="IPR002514">
    <property type="entry name" value="Transposase_8"/>
</dbReference>
<dbReference type="SUPFAM" id="SSF46689">
    <property type="entry name" value="Homeodomain-like"/>
    <property type="match status" value="1"/>
</dbReference>
<name>A0A158JES2_9BURK</name>
<protein>
    <submittedName>
        <fullName evidence="2">Transposase</fullName>
    </submittedName>
</protein>
<comment type="caution">
    <text evidence="2">The sequence shown here is derived from an EMBL/GenBank/DDBJ whole genome shotgun (WGS) entry which is preliminary data.</text>
</comment>
<evidence type="ECO:0000313" key="2">
    <source>
        <dbReference type="EMBL" id="SAL67352.1"/>
    </source>
</evidence>
<feature type="coiled-coil region" evidence="1">
    <location>
        <begin position="141"/>
        <end position="168"/>
    </location>
</feature>
<organism evidence="2 3">
    <name type="scientific">Caballeronia humi</name>
    <dbReference type="NCBI Taxonomy" id="326474"/>
    <lineage>
        <taxon>Bacteria</taxon>
        <taxon>Pseudomonadati</taxon>
        <taxon>Pseudomonadota</taxon>
        <taxon>Betaproteobacteria</taxon>
        <taxon>Burkholderiales</taxon>
        <taxon>Burkholderiaceae</taxon>
        <taxon>Caballeronia</taxon>
    </lineage>
</organism>
<proteinExistence type="predicted"/>
<dbReference type="Gene3D" id="1.10.10.60">
    <property type="entry name" value="Homeodomain-like"/>
    <property type="match status" value="1"/>
</dbReference>
<accession>A0A158JES2</accession>
<keyword evidence="1" id="KW-0175">Coiled coil</keyword>
<gene>
    <name evidence="2" type="ORF">AWB65_06500</name>
</gene>
<dbReference type="EMBL" id="FCNW02000087">
    <property type="protein sequence ID" value="SAL67352.1"/>
    <property type="molecule type" value="Genomic_DNA"/>
</dbReference>
<evidence type="ECO:0000256" key="1">
    <source>
        <dbReference type="SAM" id="Coils"/>
    </source>
</evidence>
<evidence type="ECO:0000313" key="3">
    <source>
        <dbReference type="Proteomes" id="UP000054977"/>
    </source>
</evidence>
<dbReference type="Proteomes" id="UP000054977">
    <property type="component" value="Unassembled WGS sequence"/>
</dbReference>
<dbReference type="Pfam" id="PF01527">
    <property type="entry name" value="HTH_Tnp_1"/>
    <property type="match status" value="1"/>
</dbReference>
<dbReference type="GO" id="GO:0004803">
    <property type="term" value="F:transposase activity"/>
    <property type="evidence" value="ECO:0007669"/>
    <property type="project" value="InterPro"/>
</dbReference>
<dbReference type="RefSeq" id="WP_235007980.1">
    <property type="nucleotide sequence ID" value="NZ_FCNW02000087.1"/>
</dbReference>
<dbReference type="STRING" id="326474.AWB65_06500"/>
<dbReference type="GO" id="GO:0006313">
    <property type="term" value="P:DNA transposition"/>
    <property type="evidence" value="ECO:0007669"/>
    <property type="project" value="InterPro"/>
</dbReference>